<feature type="transmembrane region" description="Helical" evidence="1">
    <location>
        <begin position="188"/>
        <end position="206"/>
    </location>
</feature>
<feature type="transmembrane region" description="Helical" evidence="1">
    <location>
        <begin position="269"/>
        <end position="292"/>
    </location>
</feature>
<sequence>MVPKFDLVAVNIILYLLLSFRNMRRVAEAVRDPHASKSPSRDSWKKTASLGFVDQTGCGAWTQHRVIVVSDPEFLLGARTAVISFVLLPPRGPFFFRMVYPQAPVAPGLILLYFVVGFVVQTLFFVRVAQKMDALNFNRTRGLKTRAHKILFIITAVMYLLSAVYWTYCFVNVTARIQVFVDPQASVPGLGFTTLFNALILVNYILSDGVVVWRARLICAPEHRKYMYLPVFIICLTAVDVTALIALRIVSPYYDAFETSTSFASMIDILQLSGLSLSLLSNLTTTGVVGVTAWRHRQAISTGFNKTTQGNRILKLLLESGLLVLASSLIRLPYNTLADLYGPVNIQIAVRPHVASSAFSP</sequence>
<dbReference type="AlphaFoldDB" id="A0AAD6YFU5"/>
<comment type="caution">
    <text evidence="3">The sequence shown here is derived from an EMBL/GenBank/DDBJ whole genome shotgun (WGS) entry which is preliminary data.</text>
</comment>
<feature type="chain" id="PRO_5042039866" description="Pheromone receptor" evidence="2">
    <location>
        <begin position="30"/>
        <end position="361"/>
    </location>
</feature>
<evidence type="ECO:0000256" key="2">
    <source>
        <dbReference type="SAM" id="SignalP"/>
    </source>
</evidence>
<organism evidence="3 4">
    <name type="scientific">Mycena pura</name>
    <dbReference type="NCBI Taxonomy" id="153505"/>
    <lineage>
        <taxon>Eukaryota</taxon>
        <taxon>Fungi</taxon>
        <taxon>Dikarya</taxon>
        <taxon>Basidiomycota</taxon>
        <taxon>Agaricomycotina</taxon>
        <taxon>Agaricomycetes</taxon>
        <taxon>Agaricomycetidae</taxon>
        <taxon>Agaricales</taxon>
        <taxon>Marasmiineae</taxon>
        <taxon>Mycenaceae</taxon>
        <taxon>Mycena</taxon>
    </lineage>
</organism>
<keyword evidence="1" id="KW-0472">Membrane</keyword>
<keyword evidence="1" id="KW-1133">Transmembrane helix</keyword>
<name>A0AAD6YFU5_9AGAR</name>
<protein>
    <recommendedName>
        <fullName evidence="5">Pheromone receptor</fullName>
    </recommendedName>
</protein>
<feature type="transmembrane region" description="Helical" evidence="1">
    <location>
        <begin position="105"/>
        <end position="129"/>
    </location>
</feature>
<reference evidence="3" key="1">
    <citation type="submission" date="2023-03" db="EMBL/GenBank/DDBJ databases">
        <title>Massive genome expansion in bonnet fungi (Mycena s.s.) driven by repeated elements and novel gene families across ecological guilds.</title>
        <authorList>
            <consortium name="Lawrence Berkeley National Laboratory"/>
            <person name="Harder C.B."/>
            <person name="Miyauchi S."/>
            <person name="Viragh M."/>
            <person name="Kuo A."/>
            <person name="Thoen E."/>
            <person name="Andreopoulos B."/>
            <person name="Lu D."/>
            <person name="Skrede I."/>
            <person name="Drula E."/>
            <person name="Henrissat B."/>
            <person name="Morin E."/>
            <person name="Kohler A."/>
            <person name="Barry K."/>
            <person name="LaButti K."/>
            <person name="Morin E."/>
            <person name="Salamov A."/>
            <person name="Lipzen A."/>
            <person name="Mereny Z."/>
            <person name="Hegedus B."/>
            <person name="Baldrian P."/>
            <person name="Stursova M."/>
            <person name="Weitz H."/>
            <person name="Taylor A."/>
            <person name="Grigoriev I.V."/>
            <person name="Nagy L.G."/>
            <person name="Martin F."/>
            <person name="Kauserud H."/>
        </authorList>
    </citation>
    <scope>NUCLEOTIDE SEQUENCE</scope>
    <source>
        <strain evidence="3">9144</strain>
    </source>
</reference>
<feature type="transmembrane region" description="Helical" evidence="1">
    <location>
        <begin position="227"/>
        <end position="249"/>
    </location>
</feature>
<keyword evidence="4" id="KW-1185">Reference proteome</keyword>
<gene>
    <name evidence="3" type="ORF">GGX14DRAFT_390528</name>
</gene>
<evidence type="ECO:0000313" key="3">
    <source>
        <dbReference type="EMBL" id="KAJ7217753.1"/>
    </source>
</evidence>
<dbReference type="Proteomes" id="UP001219525">
    <property type="component" value="Unassembled WGS sequence"/>
</dbReference>
<keyword evidence="2" id="KW-0732">Signal</keyword>
<evidence type="ECO:0000256" key="1">
    <source>
        <dbReference type="SAM" id="Phobius"/>
    </source>
</evidence>
<dbReference type="EMBL" id="JARJCW010000013">
    <property type="protein sequence ID" value="KAJ7217753.1"/>
    <property type="molecule type" value="Genomic_DNA"/>
</dbReference>
<feature type="signal peptide" evidence="2">
    <location>
        <begin position="1"/>
        <end position="29"/>
    </location>
</feature>
<accession>A0AAD6YFU5</accession>
<proteinExistence type="predicted"/>
<feature type="transmembrane region" description="Helical" evidence="1">
    <location>
        <begin position="150"/>
        <end position="168"/>
    </location>
</feature>
<evidence type="ECO:0000313" key="4">
    <source>
        <dbReference type="Proteomes" id="UP001219525"/>
    </source>
</evidence>
<evidence type="ECO:0008006" key="5">
    <source>
        <dbReference type="Google" id="ProtNLM"/>
    </source>
</evidence>
<keyword evidence="1" id="KW-0812">Transmembrane</keyword>